<gene>
    <name evidence="1" type="ORF">Krac_8741</name>
</gene>
<organism evidence="1 2">
    <name type="scientific">Ktedonobacter racemifer DSM 44963</name>
    <dbReference type="NCBI Taxonomy" id="485913"/>
    <lineage>
        <taxon>Bacteria</taxon>
        <taxon>Bacillati</taxon>
        <taxon>Chloroflexota</taxon>
        <taxon>Ktedonobacteria</taxon>
        <taxon>Ktedonobacterales</taxon>
        <taxon>Ktedonobacteraceae</taxon>
        <taxon>Ktedonobacter</taxon>
    </lineage>
</organism>
<protein>
    <submittedName>
        <fullName evidence="1">Uncharacterized protein</fullName>
    </submittedName>
</protein>
<proteinExistence type="predicted"/>
<evidence type="ECO:0000313" key="1">
    <source>
        <dbReference type="EMBL" id="EFH87410.1"/>
    </source>
</evidence>
<reference evidence="1 2" key="1">
    <citation type="journal article" date="2011" name="Stand. Genomic Sci.">
        <title>Non-contiguous finished genome sequence and contextual data of the filamentous soil bacterium Ktedonobacter racemifer type strain (SOSP1-21).</title>
        <authorList>
            <person name="Chang Y.J."/>
            <person name="Land M."/>
            <person name="Hauser L."/>
            <person name="Chertkov O."/>
            <person name="Del Rio T.G."/>
            <person name="Nolan M."/>
            <person name="Copeland A."/>
            <person name="Tice H."/>
            <person name="Cheng J.F."/>
            <person name="Lucas S."/>
            <person name="Han C."/>
            <person name="Goodwin L."/>
            <person name="Pitluck S."/>
            <person name="Ivanova N."/>
            <person name="Ovchinikova G."/>
            <person name="Pati A."/>
            <person name="Chen A."/>
            <person name="Palaniappan K."/>
            <person name="Mavromatis K."/>
            <person name="Liolios K."/>
            <person name="Brettin T."/>
            <person name="Fiebig A."/>
            <person name="Rohde M."/>
            <person name="Abt B."/>
            <person name="Goker M."/>
            <person name="Detter J.C."/>
            <person name="Woyke T."/>
            <person name="Bristow J."/>
            <person name="Eisen J.A."/>
            <person name="Markowitz V."/>
            <person name="Hugenholtz P."/>
            <person name="Kyrpides N.C."/>
            <person name="Klenk H.P."/>
            <person name="Lapidus A."/>
        </authorList>
    </citation>
    <scope>NUCLEOTIDE SEQUENCE [LARGE SCALE GENOMIC DNA]</scope>
    <source>
        <strain evidence="2">DSM 44963</strain>
    </source>
</reference>
<name>D6TP54_KTERA</name>
<evidence type="ECO:0000313" key="2">
    <source>
        <dbReference type="Proteomes" id="UP000004508"/>
    </source>
</evidence>
<dbReference type="EMBL" id="ADVG01000002">
    <property type="protein sequence ID" value="EFH87410.1"/>
    <property type="molecule type" value="Genomic_DNA"/>
</dbReference>
<keyword evidence="2" id="KW-1185">Reference proteome</keyword>
<dbReference type="AlphaFoldDB" id="D6TP54"/>
<sequence>MWDGNAKGISIPHPLTLRSVADAENTLEQETKVFTSLYSICLLMELWPQSHRYNTFRAHYIFMCTYTELKKQHML</sequence>
<dbReference type="STRING" id="485913.Krac_8741"/>
<accession>D6TP54</accession>
<dbReference type="Proteomes" id="UP000004508">
    <property type="component" value="Unassembled WGS sequence"/>
</dbReference>
<comment type="caution">
    <text evidence="1">The sequence shown here is derived from an EMBL/GenBank/DDBJ whole genome shotgun (WGS) entry which is preliminary data.</text>
</comment>
<dbReference type="InParanoid" id="D6TP54"/>